<feature type="domain" description="Fibronectin type-III" evidence="12">
    <location>
        <begin position="87"/>
        <end position="179"/>
    </location>
</feature>
<feature type="domain" description="Fibronectin type-III" evidence="12">
    <location>
        <begin position="1"/>
        <end position="85"/>
    </location>
</feature>
<comment type="subcellular location">
    <subcellularLocation>
        <location evidence="1">Membrane</location>
        <topology evidence="1">Single-pass membrane protein</topology>
    </subcellularLocation>
</comment>
<name>A0ABM1T6C8_LIMPO</name>
<dbReference type="InterPro" id="IPR013783">
    <property type="entry name" value="Ig-like_fold"/>
</dbReference>
<evidence type="ECO:0000256" key="2">
    <source>
        <dbReference type="ARBA" id="ARBA00022692"/>
    </source>
</evidence>
<evidence type="ECO:0000256" key="11">
    <source>
        <dbReference type="SAM" id="Phobius"/>
    </source>
</evidence>
<evidence type="ECO:0000313" key="14">
    <source>
        <dbReference type="RefSeq" id="XP_022251434.1"/>
    </source>
</evidence>
<evidence type="ECO:0000256" key="9">
    <source>
        <dbReference type="ARBA" id="ARBA00023319"/>
    </source>
</evidence>
<keyword evidence="3" id="KW-0732">Signal</keyword>
<dbReference type="InterPro" id="IPR003961">
    <property type="entry name" value="FN3_dom"/>
</dbReference>
<evidence type="ECO:0000256" key="1">
    <source>
        <dbReference type="ARBA" id="ARBA00004167"/>
    </source>
</evidence>
<keyword evidence="7 11" id="KW-0472">Membrane</keyword>
<organism evidence="13 14">
    <name type="scientific">Limulus polyphemus</name>
    <name type="common">Atlantic horseshoe crab</name>
    <dbReference type="NCBI Taxonomy" id="6850"/>
    <lineage>
        <taxon>Eukaryota</taxon>
        <taxon>Metazoa</taxon>
        <taxon>Ecdysozoa</taxon>
        <taxon>Arthropoda</taxon>
        <taxon>Chelicerata</taxon>
        <taxon>Merostomata</taxon>
        <taxon>Xiphosura</taxon>
        <taxon>Limulidae</taxon>
        <taxon>Limulus</taxon>
    </lineage>
</organism>
<evidence type="ECO:0000256" key="4">
    <source>
        <dbReference type="ARBA" id="ARBA00022737"/>
    </source>
</evidence>
<gene>
    <name evidence="14" type="primary">LOC111087797</name>
</gene>
<keyword evidence="13" id="KW-1185">Reference proteome</keyword>
<dbReference type="Proteomes" id="UP000694941">
    <property type="component" value="Unplaced"/>
</dbReference>
<keyword evidence="6 11" id="KW-1133">Transmembrane helix</keyword>
<evidence type="ECO:0000259" key="12">
    <source>
        <dbReference type="PROSITE" id="PS50853"/>
    </source>
</evidence>
<evidence type="ECO:0000256" key="8">
    <source>
        <dbReference type="ARBA" id="ARBA00023157"/>
    </source>
</evidence>
<dbReference type="Gene3D" id="2.60.40.10">
    <property type="entry name" value="Immunoglobulins"/>
    <property type="match status" value="3"/>
</dbReference>
<dbReference type="SMART" id="SM00060">
    <property type="entry name" value="FN3"/>
    <property type="match status" value="3"/>
</dbReference>
<dbReference type="GeneID" id="111087797"/>
<dbReference type="Pfam" id="PF00041">
    <property type="entry name" value="fn3"/>
    <property type="match status" value="2"/>
</dbReference>
<evidence type="ECO:0000256" key="6">
    <source>
        <dbReference type="ARBA" id="ARBA00022989"/>
    </source>
</evidence>
<accession>A0ABM1T6C8</accession>
<feature type="domain" description="Fibronectin type-III" evidence="12">
    <location>
        <begin position="180"/>
        <end position="277"/>
    </location>
</feature>
<keyword evidence="9" id="KW-0393">Immunoglobulin domain</keyword>
<evidence type="ECO:0000256" key="5">
    <source>
        <dbReference type="ARBA" id="ARBA00022889"/>
    </source>
</evidence>
<keyword evidence="8" id="KW-1015">Disulfide bond</keyword>
<dbReference type="CDD" id="cd00063">
    <property type="entry name" value="FN3"/>
    <property type="match status" value="3"/>
</dbReference>
<proteinExistence type="predicted"/>
<feature type="region of interest" description="Disordered" evidence="10">
    <location>
        <begin position="531"/>
        <end position="564"/>
    </location>
</feature>
<dbReference type="RefSeq" id="XP_022251434.1">
    <property type="nucleotide sequence ID" value="XM_022395726.1"/>
</dbReference>
<reference evidence="14" key="1">
    <citation type="submission" date="2025-08" db="UniProtKB">
        <authorList>
            <consortium name="RefSeq"/>
        </authorList>
    </citation>
    <scope>IDENTIFICATION</scope>
    <source>
        <tissue evidence="14">Muscle</tissue>
    </source>
</reference>
<evidence type="ECO:0000313" key="13">
    <source>
        <dbReference type="Proteomes" id="UP000694941"/>
    </source>
</evidence>
<keyword evidence="2 11" id="KW-0812">Transmembrane</keyword>
<dbReference type="PANTHER" id="PTHR13817:SF102">
    <property type="entry name" value="DOWN SYNDROME CELL ADHESION MOLECULE-LIKE PROTEIN DSCAM2"/>
    <property type="match status" value="1"/>
</dbReference>
<feature type="transmembrane region" description="Helical" evidence="11">
    <location>
        <begin position="299"/>
        <end position="322"/>
    </location>
</feature>
<keyword evidence="5" id="KW-0130">Cell adhesion</keyword>
<dbReference type="PROSITE" id="PS50853">
    <property type="entry name" value="FN3"/>
    <property type="match status" value="3"/>
</dbReference>
<feature type="compositionally biased region" description="Polar residues" evidence="10">
    <location>
        <begin position="537"/>
        <end position="548"/>
    </location>
</feature>
<dbReference type="SUPFAM" id="SSF49265">
    <property type="entry name" value="Fibronectin type III"/>
    <property type="match status" value="2"/>
</dbReference>
<evidence type="ECO:0000256" key="10">
    <source>
        <dbReference type="SAM" id="MobiDB-lite"/>
    </source>
</evidence>
<evidence type="ECO:0000256" key="7">
    <source>
        <dbReference type="ARBA" id="ARBA00023136"/>
    </source>
</evidence>
<dbReference type="InterPro" id="IPR036116">
    <property type="entry name" value="FN3_sf"/>
</dbReference>
<dbReference type="InterPro" id="IPR056754">
    <property type="entry name" value="DSCAM/DSCAML_C"/>
</dbReference>
<dbReference type="InterPro" id="IPR050964">
    <property type="entry name" value="Striated_Muscle_Regulatory"/>
</dbReference>
<evidence type="ECO:0000256" key="3">
    <source>
        <dbReference type="ARBA" id="ARBA00022729"/>
    </source>
</evidence>
<dbReference type="Pfam" id="PF25059">
    <property type="entry name" value="FN3_DSCAM-DSCAML_C"/>
    <property type="match status" value="1"/>
</dbReference>
<protein>
    <submittedName>
        <fullName evidence="14">Down syndrome cell adhesion molecule-like protein 1 homolog</fullName>
    </submittedName>
</protein>
<dbReference type="PANTHER" id="PTHR13817">
    <property type="entry name" value="TITIN"/>
    <property type="match status" value="1"/>
</dbReference>
<sequence length="583" mass="65926">MLSVFQEPHQKDKQYSVLGYYIKYKMLDKGEKLQYKTVEIRNHLTHDWDIENLEPHSKYKVTVQAFNEKGSGPASNPVTVKTFEYDPPSSPHLRILSTTPSSIHLTWNKPRDDNPVEEYILYQKDETSEWIKIHLPGDIHSHVLHDLRCGRKYEFYIEAYNSAGRGQPSEILPVKTDGSAPQAPNKHSLLIVNATSVTIHLSAWRRGECPLLHFSIQYKPLEGSEWILLSNNILPEQRSSTIPDLTPATWYTILMTASNEAGNTEAEYEFATLTPSGATVSPHYSASSHTSDLYRQLKIIIPVVCTTVVLVLVVTIACVVLIRRRQGNPPNSTYSTVARENYTGKTGEAVPMAVWDKPNQSDPRLHHSREQLYFPSPYATSRLSVYSGEGETEGGGPPSDHRLRYSREQLPYPNPYGPSGTSVNSDELQTDRGISFSWGQLTSESGFHTYDIPVRRKPVSQSQSFKDEQCPPRIKNKGQHVLLYPGIASRPPKELGNEFPDDLATPETYTAPKLVTSGIAIERHYDQIQRPKYPLSRSLQNKFPNGRTNKTDQRQVATGEESLDLSDAECDRNWYRAYHGQES</sequence>
<keyword evidence="4" id="KW-0677">Repeat</keyword>